<evidence type="ECO:0000256" key="1">
    <source>
        <dbReference type="SAM" id="MobiDB-lite"/>
    </source>
</evidence>
<dbReference type="Proteomes" id="UP000799770">
    <property type="component" value="Unassembled WGS sequence"/>
</dbReference>
<evidence type="ECO:0000313" key="2">
    <source>
        <dbReference type="EMBL" id="KAF2110111.1"/>
    </source>
</evidence>
<dbReference type="AlphaFoldDB" id="A0A6A5YVD2"/>
<proteinExistence type="predicted"/>
<gene>
    <name evidence="2" type="ORF">BDV96DRAFT_584378</name>
</gene>
<feature type="compositionally biased region" description="Polar residues" evidence="1">
    <location>
        <begin position="1"/>
        <end position="10"/>
    </location>
</feature>
<reference evidence="2" key="1">
    <citation type="journal article" date="2020" name="Stud. Mycol.">
        <title>101 Dothideomycetes genomes: a test case for predicting lifestyles and emergence of pathogens.</title>
        <authorList>
            <person name="Haridas S."/>
            <person name="Albert R."/>
            <person name="Binder M."/>
            <person name="Bloem J."/>
            <person name="Labutti K."/>
            <person name="Salamov A."/>
            <person name="Andreopoulos B."/>
            <person name="Baker S."/>
            <person name="Barry K."/>
            <person name="Bills G."/>
            <person name="Bluhm B."/>
            <person name="Cannon C."/>
            <person name="Castanera R."/>
            <person name="Culley D."/>
            <person name="Daum C."/>
            <person name="Ezra D."/>
            <person name="Gonzalez J."/>
            <person name="Henrissat B."/>
            <person name="Kuo A."/>
            <person name="Liang C."/>
            <person name="Lipzen A."/>
            <person name="Lutzoni F."/>
            <person name="Magnuson J."/>
            <person name="Mondo S."/>
            <person name="Nolan M."/>
            <person name="Ohm R."/>
            <person name="Pangilinan J."/>
            <person name="Park H.-J."/>
            <person name="Ramirez L."/>
            <person name="Alfaro M."/>
            <person name="Sun H."/>
            <person name="Tritt A."/>
            <person name="Yoshinaga Y."/>
            <person name="Zwiers L.-H."/>
            <person name="Turgeon B."/>
            <person name="Goodwin S."/>
            <person name="Spatafora J."/>
            <person name="Crous P."/>
            <person name="Grigoriev I."/>
        </authorList>
    </citation>
    <scope>NUCLEOTIDE SEQUENCE</scope>
    <source>
        <strain evidence="2">CBS 627.86</strain>
    </source>
</reference>
<evidence type="ECO:0000313" key="3">
    <source>
        <dbReference type="Proteomes" id="UP000799770"/>
    </source>
</evidence>
<sequence>MMNGIPSTLLSPAGALDKPPKPKFGGKPRSPIRPSTKSSHSSFTLVLLNDPSSRHKQPLAISLNLAGNISDRNSLKMFEKEFNLSHGFASPVRLRSTQLYNGLLSPPPLTLEWQICRLVVPLGSNMHQDAKRNPEQLEGNVCATSSTMFSRAIPVVSYLLLATRVLLRQYLKSLETEKFGLYP</sequence>
<protein>
    <submittedName>
        <fullName evidence="2">Uncharacterized protein</fullName>
    </submittedName>
</protein>
<dbReference type="EMBL" id="ML977339">
    <property type="protein sequence ID" value="KAF2110111.1"/>
    <property type="molecule type" value="Genomic_DNA"/>
</dbReference>
<accession>A0A6A5YVD2</accession>
<name>A0A6A5YVD2_9PLEO</name>
<feature type="region of interest" description="Disordered" evidence="1">
    <location>
        <begin position="1"/>
        <end position="41"/>
    </location>
</feature>
<keyword evidence="3" id="KW-1185">Reference proteome</keyword>
<organism evidence="2 3">
    <name type="scientific">Lophiotrema nucula</name>
    <dbReference type="NCBI Taxonomy" id="690887"/>
    <lineage>
        <taxon>Eukaryota</taxon>
        <taxon>Fungi</taxon>
        <taxon>Dikarya</taxon>
        <taxon>Ascomycota</taxon>
        <taxon>Pezizomycotina</taxon>
        <taxon>Dothideomycetes</taxon>
        <taxon>Pleosporomycetidae</taxon>
        <taxon>Pleosporales</taxon>
        <taxon>Lophiotremataceae</taxon>
        <taxon>Lophiotrema</taxon>
    </lineage>
</organism>